<dbReference type="AlphaFoldDB" id="A0A917NIJ6"/>
<name>A0A917NIJ6_9BACL</name>
<dbReference type="RefSeq" id="WP_188881194.1">
    <property type="nucleotide sequence ID" value="NZ_BMOY01000007.1"/>
</dbReference>
<protein>
    <recommendedName>
        <fullName evidence="3">Methane monooxygenase PmoA-like</fullName>
    </recommendedName>
</protein>
<proteinExistence type="predicted"/>
<dbReference type="Proteomes" id="UP000637695">
    <property type="component" value="Unassembled WGS sequence"/>
</dbReference>
<dbReference type="InterPro" id="IPR029475">
    <property type="entry name" value="DUF6807"/>
</dbReference>
<organism evidence="1 2">
    <name type="scientific">Alicyclobacillus cellulosilyticus</name>
    <dbReference type="NCBI Taxonomy" id="1003997"/>
    <lineage>
        <taxon>Bacteria</taxon>
        <taxon>Bacillati</taxon>
        <taxon>Bacillota</taxon>
        <taxon>Bacilli</taxon>
        <taxon>Bacillales</taxon>
        <taxon>Alicyclobacillaceae</taxon>
        <taxon>Alicyclobacillus</taxon>
    </lineage>
</organism>
<reference evidence="1" key="1">
    <citation type="journal article" date="2014" name="Int. J. Syst. Evol. Microbiol.">
        <title>Complete genome sequence of Corynebacterium casei LMG S-19264T (=DSM 44701T), isolated from a smear-ripened cheese.</title>
        <authorList>
            <consortium name="US DOE Joint Genome Institute (JGI-PGF)"/>
            <person name="Walter F."/>
            <person name="Albersmeier A."/>
            <person name="Kalinowski J."/>
            <person name="Ruckert C."/>
        </authorList>
    </citation>
    <scope>NUCLEOTIDE SEQUENCE</scope>
    <source>
        <strain evidence="1">JCM 18487</strain>
    </source>
</reference>
<evidence type="ECO:0008006" key="3">
    <source>
        <dbReference type="Google" id="ProtNLM"/>
    </source>
</evidence>
<reference evidence="1" key="2">
    <citation type="submission" date="2020-09" db="EMBL/GenBank/DDBJ databases">
        <authorList>
            <person name="Sun Q."/>
            <person name="Ohkuma M."/>
        </authorList>
    </citation>
    <scope>NUCLEOTIDE SEQUENCE</scope>
    <source>
        <strain evidence="1">JCM 18487</strain>
    </source>
</reference>
<dbReference type="Pfam" id="PF14100">
    <property type="entry name" value="DUF6807"/>
    <property type="match status" value="1"/>
</dbReference>
<dbReference type="EMBL" id="BMOY01000007">
    <property type="protein sequence ID" value="GGJ00528.1"/>
    <property type="molecule type" value="Genomic_DNA"/>
</dbReference>
<keyword evidence="2" id="KW-1185">Reference proteome</keyword>
<gene>
    <name evidence="1" type="ORF">GCM10010885_07190</name>
</gene>
<comment type="caution">
    <text evidence="1">The sequence shown here is derived from an EMBL/GenBank/DDBJ whole genome shotgun (WGS) entry which is preliminary data.</text>
</comment>
<evidence type="ECO:0000313" key="2">
    <source>
        <dbReference type="Proteomes" id="UP000637695"/>
    </source>
</evidence>
<accession>A0A917NIJ6</accession>
<evidence type="ECO:0000313" key="1">
    <source>
        <dbReference type="EMBL" id="GGJ00528.1"/>
    </source>
</evidence>
<sequence>MQERRLRISAGPHARRRVVLKVDWPADEAGDIAEVRDEAGRAVPFQVAEADGRRVLHLVVDDIPAGEERVWTVRFEPQGRPEEAASLAGAGDTDGVVMVTRQDQVEVVIDGQLFTFYVFDPAVAKPFLGPLLHPGGESWTRLDFATREHPHHRSVWLGIGDVNGTDTWNEPAGRFGWQRQTAIRCTSGPVFGTIQTENVWTDFDGRPLMDDVRTWTFYRTEAGRRVVDIDFTLYARYGDVTLGRTKEAGPLGVRVADSIKADAGGVITNAYGAIGEAECWGRRAHWCDYSGPLGGGMAGIAVMDHPENDGYPTHWHVRDYGLMAPNNLFFRGEVHIPAGGSRRYRYRLYFHDGDVHAAGVAQAYLDYVHPPQAAWV</sequence>